<comment type="caution">
    <text evidence="1">The sequence shown here is derived from an EMBL/GenBank/DDBJ whole genome shotgun (WGS) entry which is preliminary data.</text>
</comment>
<name>A0ACB6FX29_9PLEO</name>
<protein>
    <submittedName>
        <fullName evidence="1">Uncharacterized protein</fullName>
    </submittedName>
</protein>
<dbReference type="EMBL" id="PDWZ02000002">
    <property type="protein sequence ID" value="KAB2108976.1"/>
    <property type="molecule type" value="Genomic_DNA"/>
</dbReference>
<organism evidence="1 2">
    <name type="scientific">Alternaria gaisen</name>
    <dbReference type="NCBI Taxonomy" id="167740"/>
    <lineage>
        <taxon>Eukaryota</taxon>
        <taxon>Fungi</taxon>
        <taxon>Dikarya</taxon>
        <taxon>Ascomycota</taxon>
        <taxon>Pezizomycotina</taxon>
        <taxon>Dothideomycetes</taxon>
        <taxon>Pleosporomycetidae</taxon>
        <taxon>Pleosporales</taxon>
        <taxon>Pleosporineae</taxon>
        <taxon>Pleosporaceae</taxon>
        <taxon>Alternaria</taxon>
        <taxon>Alternaria sect. Alternaria</taxon>
    </lineage>
</organism>
<accession>A0ACB6FX29</accession>
<sequence length="54" mass="5886">MPPKSVQTPAPSTDTGDKDLGWLANKSKQKITSKDEKGPRAKRLKIAVQPIQSL</sequence>
<dbReference type="Proteomes" id="UP000293547">
    <property type="component" value="Unassembled WGS sequence"/>
</dbReference>
<proteinExistence type="predicted"/>
<gene>
    <name evidence="1" type="ORF">AG0111_0g2877</name>
</gene>
<keyword evidence="2" id="KW-1185">Reference proteome</keyword>
<reference evidence="1 2" key="1">
    <citation type="journal article" date="2019" name="bioRxiv">
        <title>Genomics, evolutionary history and diagnostics of the Alternaria alternata species group including apple and Asian pear pathotypes.</title>
        <authorList>
            <person name="Armitage A.D."/>
            <person name="Cockerton H.M."/>
            <person name="Sreenivasaprasad S."/>
            <person name="Woodhall J.W."/>
            <person name="Lane C.R."/>
            <person name="Harrison R.J."/>
            <person name="Clarkson J.P."/>
        </authorList>
    </citation>
    <scope>NUCLEOTIDE SEQUENCE [LARGE SCALE GENOMIC DNA]</scope>
    <source>
        <strain evidence="1 2">FERA 650</strain>
    </source>
</reference>
<evidence type="ECO:0000313" key="1">
    <source>
        <dbReference type="EMBL" id="KAB2108976.1"/>
    </source>
</evidence>
<evidence type="ECO:0000313" key="2">
    <source>
        <dbReference type="Proteomes" id="UP000293547"/>
    </source>
</evidence>